<feature type="compositionally biased region" description="Low complexity" evidence="9">
    <location>
        <begin position="194"/>
        <end position="205"/>
    </location>
</feature>
<evidence type="ECO:0000256" key="6">
    <source>
        <dbReference type="ARBA" id="ARBA00023010"/>
    </source>
</evidence>
<evidence type="ECO:0000256" key="4">
    <source>
        <dbReference type="ARBA" id="ARBA00022816"/>
    </source>
</evidence>
<dbReference type="GO" id="GO:0044614">
    <property type="term" value="C:nuclear pore cytoplasmic filaments"/>
    <property type="evidence" value="ECO:0007669"/>
    <property type="project" value="TreeGrafter"/>
</dbReference>
<keyword evidence="4" id="KW-0509">mRNA transport</keyword>
<dbReference type="GO" id="GO:0003723">
    <property type="term" value="F:RNA binding"/>
    <property type="evidence" value="ECO:0007669"/>
    <property type="project" value="TreeGrafter"/>
</dbReference>
<dbReference type="GO" id="GO:0008139">
    <property type="term" value="F:nuclear localization sequence binding"/>
    <property type="evidence" value="ECO:0007669"/>
    <property type="project" value="TreeGrafter"/>
</dbReference>
<feature type="compositionally biased region" description="Basic residues" evidence="9">
    <location>
        <begin position="1"/>
        <end position="12"/>
    </location>
</feature>
<feature type="region of interest" description="Disordered" evidence="9">
    <location>
        <begin position="194"/>
        <end position="213"/>
    </location>
</feature>
<keyword evidence="3" id="KW-0813">Transport</keyword>
<comment type="subcellular location">
    <subcellularLocation>
        <location evidence="1">Nucleus</location>
        <location evidence="1">Nuclear pore complex</location>
    </subcellularLocation>
</comment>
<keyword evidence="6" id="KW-0811">Translocation</keyword>
<dbReference type="EMBL" id="MU854241">
    <property type="protein sequence ID" value="KAK3933443.1"/>
    <property type="molecule type" value="Genomic_DNA"/>
</dbReference>
<dbReference type="PANTHER" id="PTHR23198:SF6">
    <property type="entry name" value="NUCLEAR PORE COMPLEX PROTEIN NUP98-NUP96"/>
    <property type="match status" value="1"/>
</dbReference>
<dbReference type="Gene3D" id="1.10.10.2360">
    <property type="match status" value="1"/>
</dbReference>
<dbReference type="Proteomes" id="UP001303473">
    <property type="component" value="Unassembled WGS sequence"/>
</dbReference>
<evidence type="ECO:0000256" key="2">
    <source>
        <dbReference type="ARBA" id="ARBA00008926"/>
    </source>
</evidence>
<keyword evidence="11" id="KW-1185">Reference proteome</keyword>
<reference evidence="11" key="1">
    <citation type="journal article" date="2023" name="Mol. Phylogenet. Evol.">
        <title>Genome-scale phylogeny and comparative genomics of the fungal order Sordariales.</title>
        <authorList>
            <person name="Hensen N."/>
            <person name="Bonometti L."/>
            <person name="Westerberg I."/>
            <person name="Brannstrom I.O."/>
            <person name="Guillou S."/>
            <person name="Cros-Aarteil S."/>
            <person name="Calhoun S."/>
            <person name="Haridas S."/>
            <person name="Kuo A."/>
            <person name="Mondo S."/>
            <person name="Pangilinan J."/>
            <person name="Riley R."/>
            <person name="LaButti K."/>
            <person name="Andreopoulos B."/>
            <person name="Lipzen A."/>
            <person name="Chen C."/>
            <person name="Yan M."/>
            <person name="Daum C."/>
            <person name="Ng V."/>
            <person name="Clum A."/>
            <person name="Steindorff A."/>
            <person name="Ohm R.A."/>
            <person name="Martin F."/>
            <person name="Silar P."/>
            <person name="Natvig D.O."/>
            <person name="Lalanne C."/>
            <person name="Gautier V."/>
            <person name="Ament-Velasquez S.L."/>
            <person name="Kruys A."/>
            <person name="Hutchinson M.I."/>
            <person name="Powell A.J."/>
            <person name="Barry K."/>
            <person name="Miller A.N."/>
            <person name="Grigoriev I.V."/>
            <person name="Debuchy R."/>
            <person name="Gladieux P."/>
            <person name="Hiltunen Thoren M."/>
            <person name="Johannesson H."/>
        </authorList>
    </citation>
    <scope>NUCLEOTIDE SEQUENCE [LARGE SCALE GENOMIC DNA]</scope>
    <source>
        <strain evidence="11">CBS 340.73</strain>
    </source>
</reference>
<dbReference type="FunFam" id="1.10.10.2360:FF:000001">
    <property type="entry name" value="Nuclear pore complex protein Nup98-Nup96"/>
    <property type="match status" value="1"/>
</dbReference>
<dbReference type="InterPro" id="IPR037665">
    <property type="entry name" value="Nucleoporin_S59-like"/>
</dbReference>
<proteinExistence type="inferred from homology"/>
<sequence length="213" mass="22300">RCATTKKNKKDKKSISAVVEEPKVEEPVKPTEPDLVPVDDGWGVIGTKRKKKKKAKCAVAEEPKVEEQPAEPEPMPEPEKEDGTTTGNTTGGGLFSGGSATGTAFGATNNAAVGDPPGTASVVFTPTTEKEANNPSQTQSFQNILLMDAYERWSSEELRLADYNQGRKQGSAGGTGAFGAFGFGNTGFGANTQTNTGFGTTTGTGMFRTSQPS</sequence>
<dbReference type="AlphaFoldDB" id="A0AAN6MWA9"/>
<evidence type="ECO:0000256" key="7">
    <source>
        <dbReference type="ARBA" id="ARBA00023132"/>
    </source>
</evidence>
<evidence type="ECO:0000256" key="9">
    <source>
        <dbReference type="SAM" id="MobiDB-lite"/>
    </source>
</evidence>
<evidence type="ECO:0000256" key="1">
    <source>
        <dbReference type="ARBA" id="ARBA00004567"/>
    </source>
</evidence>
<evidence type="ECO:0000256" key="5">
    <source>
        <dbReference type="ARBA" id="ARBA00022927"/>
    </source>
</evidence>
<evidence type="ECO:0000313" key="11">
    <source>
        <dbReference type="Proteomes" id="UP001303473"/>
    </source>
</evidence>
<feature type="region of interest" description="Disordered" evidence="9">
    <location>
        <begin position="1"/>
        <end position="123"/>
    </location>
</feature>
<dbReference type="PANTHER" id="PTHR23198">
    <property type="entry name" value="NUCLEOPORIN"/>
    <property type="match status" value="1"/>
</dbReference>
<comment type="caution">
    <text evidence="10">The sequence shown here is derived from an EMBL/GenBank/DDBJ whole genome shotgun (WGS) entry which is preliminary data.</text>
</comment>
<gene>
    <name evidence="10" type="ORF">QBC46DRAFT_414766</name>
</gene>
<evidence type="ECO:0000256" key="3">
    <source>
        <dbReference type="ARBA" id="ARBA00022448"/>
    </source>
</evidence>
<feature type="compositionally biased region" description="Gly residues" evidence="9">
    <location>
        <begin position="89"/>
        <end position="100"/>
    </location>
</feature>
<feature type="compositionally biased region" description="Basic residues" evidence="9">
    <location>
        <begin position="47"/>
        <end position="56"/>
    </location>
</feature>
<protein>
    <submittedName>
        <fullName evidence="10">Uncharacterized protein</fullName>
    </submittedName>
</protein>
<dbReference type="GO" id="GO:0006405">
    <property type="term" value="P:RNA export from nucleus"/>
    <property type="evidence" value="ECO:0007669"/>
    <property type="project" value="TreeGrafter"/>
</dbReference>
<organism evidence="10 11">
    <name type="scientific">Diplogelasinospora grovesii</name>
    <dbReference type="NCBI Taxonomy" id="303347"/>
    <lineage>
        <taxon>Eukaryota</taxon>
        <taxon>Fungi</taxon>
        <taxon>Dikarya</taxon>
        <taxon>Ascomycota</taxon>
        <taxon>Pezizomycotina</taxon>
        <taxon>Sordariomycetes</taxon>
        <taxon>Sordariomycetidae</taxon>
        <taxon>Sordariales</taxon>
        <taxon>Diplogelasinosporaceae</taxon>
        <taxon>Diplogelasinospora</taxon>
    </lineage>
</organism>
<dbReference type="GO" id="GO:0000973">
    <property type="term" value="P:post-transcriptional tethering of RNA polymerase II gene DNA at nuclear periphery"/>
    <property type="evidence" value="ECO:0007669"/>
    <property type="project" value="TreeGrafter"/>
</dbReference>
<name>A0AAN6MWA9_9PEZI</name>
<keyword evidence="5" id="KW-0653">Protein transport</keyword>
<keyword evidence="7" id="KW-0906">Nuclear pore complex</keyword>
<accession>A0AAN6MWA9</accession>
<evidence type="ECO:0000256" key="8">
    <source>
        <dbReference type="ARBA" id="ARBA00023242"/>
    </source>
</evidence>
<feature type="non-terminal residue" evidence="10">
    <location>
        <position position="1"/>
    </location>
</feature>
<comment type="similarity">
    <text evidence="2">Belongs to the nucleoporin GLFG family.</text>
</comment>
<evidence type="ECO:0000313" key="10">
    <source>
        <dbReference type="EMBL" id="KAK3933443.1"/>
    </source>
</evidence>
<feature type="compositionally biased region" description="Basic and acidic residues" evidence="9">
    <location>
        <begin position="20"/>
        <end position="32"/>
    </location>
</feature>
<keyword evidence="8" id="KW-0539">Nucleus</keyword>
<dbReference type="GO" id="GO:0034398">
    <property type="term" value="P:telomere tethering at nuclear periphery"/>
    <property type="evidence" value="ECO:0007669"/>
    <property type="project" value="TreeGrafter"/>
</dbReference>
<dbReference type="GO" id="GO:0006606">
    <property type="term" value="P:protein import into nucleus"/>
    <property type="evidence" value="ECO:0007669"/>
    <property type="project" value="TreeGrafter"/>
</dbReference>
<feature type="compositionally biased region" description="Low complexity" evidence="9">
    <location>
        <begin position="101"/>
        <end position="112"/>
    </location>
</feature>
<dbReference type="GO" id="GO:0051028">
    <property type="term" value="P:mRNA transport"/>
    <property type="evidence" value="ECO:0007669"/>
    <property type="project" value="UniProtKB-KW"/>
</dbReference>
<dbReference type="GO" id="GO:0017056">
    <property type="term" value="F:structural constituent of nuclear pore"/>
    <property type="evidence" value="ECO:0007669"/>
    <property type="project" value="TreeGrafter"/>
</dbReference>